<protein>
    <recommendedName>
        <fullName evidence="5">3-oxoacyl-[acyl-carrier-protein] reductase</fullName>
        <ecNumber evidence="5">1.1.1.100</ecNumber>
    </recommendedName>
</protein>
<dbReference type="Gene3D" id="3.40.50.720">
    <property type="entry name" value="NAD(P)-binding Rossmann-like Domain"/>
    <property type="match status" value="1"/>
</dbReference>
<name>A0A2P1P9B9_9RICK</name>
<dbReference type="PANTHER" id="PTHR42879:SF2">
    <property type="entry name" value="3-OXOACYL-[ACYL-CARRIER-PROTEIN] REDUCTASE FABG"/>
    <property type="match status" value="1"/>
</dbReference>
<evidence type="ECO:0000256" key="5">
    <source>
        <dbReference type="RuleBase" id="RU366074"/>
    </source>
</evidence>
<evidence type="ECO:0000259" key="6">
    <source>
        <dbReference type="SMART" id="SM00822"/>
    </source>
</evidence>
<comment type="catalytic activity">
    <reaction evidence="5">
        <text>a (3R)-hydroxyacyl-[ACP] + NADP(+) = a 3-oxoacyl-[ACP] + NADPH + H(+)</text>
        <dbReference type="Rhea" id="RHEA:17397"/>
        <dbReference type="Rhea" id="RHEA-COMP:9916"/>
        <dbReference type="Rhea" id="RHEA-COMP:9945"/>
        <dbReference type="ChEBI" id="CHEBI:15378"/>
        <dbReference type="ChEBI" id="CHEBI:57783"/>
        <dbReference type="ChEBI" id="CHEBI:58349"/>
        <dbReference type="ChEBI" id="CHEBI:78776"/>
        <dbReference type="ChEBI" id="CHEBI:78827"/>
        <dbReference type="EC" id="1.1.1.100"/>
    </reaction>
</comment>
<keyword evidence="5" id="KW-0276">Fatty acid metabolism</keyword>
<dbReference type="InterPro" id="IPR002347">
    <property type="entry name" value="SDR_fam"/>
</dbReference>
<evidence type="ECO:0000313" key="7">
    <source>
        <dbReference type="EMBL" id="AVP87861.1"/>
    </source>
</evidence>
<evidence type="ECO:0000256" key="3">
    <source>
        <dbReference type="PIRSR" id="PIRSR611284-1"/>
    </source>
</evidence>
<dbReference type="SMART" id="SM00822">
    <property type="entry name" value="PKS_KR"/>
    <property type="match status" value="1"/>
</dbReference>
<reference evidence="7 8" key="1">
    <citation type="submission" date="2018-03" db="EMBL/GenBank/DDBJ databases">
        <title>A gene transfer event suggests a long-term partnership between eustigmatophyte algae and a novel lineage of endosymbiotic bacteria.</title>
        <authorList>
            <person name="Yurchenko T."/>
            <person name="Sevcikova T."/>
            <person name="Pribyl P."/>
            <person name="El Karkouri K."/>
            <person name="Klimes V."/>
            <person name="Amaral R."/>
            <person name="Zbrankova V."/>
            <person name="Kim E."/>
            <person name="Raoult D."/>
            <person name="Santos L.M.A."/>
            <person name="Elias M."/>
        </authorList>
    </citation>
    <scope>NUCLEOTIDE SEQUENCE [LARGE SCALE GENOMIC DNA]</scope>
    <source>
        <strain evidence="7">CCALA 838</strain>
    </source>
</reference>
<dbReference type="KEGG" id="ptc:phytr_9330"/>
<dbReference type="AlphaFoldDB" id="A0A2P1P9B9"/>
<dbReference type="PROSITE" id="PS00061">
    <property type="entry name" value="ADH_SHORT"/>
    <property type="match status" value="1"/>
</dbReference>
<dbReference type="GO" id="GO:0006633">
    <property type="term" value="P:fatty acid biosynthetic process"/>
    <property type="evidence" value="ECO:0007669"/>
    <property type="project" value="UniProtKB-UniPathway"/>
</dbReference>
<dbReference type="OrthoDB" id="9804774at2"/>
<dbReference type="RefSeq" id="WP_106874703.1">
    <property type="nucleotide sequence ID" value="NZ_CP027845.1"/>
</dbReference>
<comment type="subunit">
    <text evidence="5">Homotetramer.</text>
</comment>
<organism evidence="7 8">
    <name type="scientific">Candidatus Phycorickettsia trachydisci</name>
    <dbReference type="NCBI Taxonomy" id="2115978"/>
    <lineage>
        <taxon>Bacteria</taxon>
        <taxon>Pseudomonadati</taxon>
        <taxon>Pseudomonadota</taxon>
        <taxon>Alphaproteobacteria</taxon>
        <taxon>Rickettsiales</taxon>
        <taxon>Rickettsiaceae</taxon>
        <taxon>Candidatus Phycorickettsia</taxon>
    </lineage>
</organism>
<dbReference type="PRINTS" id="PR00081">
    <property type="entry name" value="GDHRDH"/>
</dbReference>
<evidence type="ECO:0000256" key="2">
    <source>
        <dbReference type="ARBA" id="ARBA00023002"/>
    </source>
</evidence>
<dbReference type="NCBIfam" id="NF004199">
    <property type="entry name" value="PRK05653.1-4"/>
    <property type="match status" value="1"/>
</dbReference>
<feature type="active site" description="Proton acceptor" evidence="3">
    <location>
        <position position="148"/>
    </location>
</feature>
<proteinExistence type="inferred from homology"/>
<dbReference type="Pfam" id="PF13561">
    <property type="entry name" value="adh_short_C2"/>
    <property type="match status" value="1"/>
</dbReference>
<dbReference type="InterPro" id="IPR036291">
    <property type="entry name" value="NAD(P)-bd_dom_sf"/>
</dbReference>
<gene>
    <name evidence="7" type="ORF">phytr_9330</name>
</gene>
<feature type="binding site" evidence="4">
    <location>
        <position position="83"/>
    </location>
    <ligand>
        <name>NADP(+)</name>
        <dbReference type="ChEBI" id="CHEBI:58349"/>
    </ligand>
</feature>
<dbReference type="NCBIfam" id="NF009466">
    <property type="entry name" value="PRK12826.1-2"/>
    <property type="match status" value="1"/>
</dbReference>
<dbReference type="InterPro" id="IPR011284">
    <property type="entry name" value="3oxo_ACP_reduc"/>
</dbReference>
<dbReference type="EMBL" id="CP027845">
    <property type="protein sequence ID" value="AVP87861.1"/>
    <property type="molecule type" value="Genomic_DNA"/>
</dbReference>
<dbReference type="CDD" id="cd05333">
    <property type="entry name" value="BKR_SDR_c"/>
    <property type="match status" value="1"/>
</dbReference>
<dbReference type="EC" id="1.1.1.100" evidence="5"/>
<dbReference type="NCBIfam" id="TIGR01830">
    <property type="entry name" value="3oxo_ACP_reduc"/>
    <property type="match status" value="1"/>
</dbReference>
<keyword evidence="8" id="KW-1185">Reference proteome</keyword>
<dbReference type="InterPro" id="IPR057326">
    <property type="entry name" value="KR_dom"/>
</dbReference>
<dbReference type="InterPro" id="IPR020904">
    <property type="entry name" value="Sc_DH/Rdtase_CS"/>
</dbReference>
<keyword evidence="4 5" id="KW-0521">NADP</keyword>
<feature type="binding site" evidence="4">
    <location>
        <position position="38"/>
    </location>
    <ligand>
        <name>NADP(+)</name>
        <dbReference type="ChEBI" id="CHEBI:58349"/>
    </ligand>
</feature>
<dbReference type="InterPro" id="IPR050259">
    <property type="entry name" value="SDR"/>
</dbReference>
<comment type="function">
    <text evidence="5">Catalyzes the NADPH-dependent reduction of beta-ketoacyl-ACP substrates to beta-hydroxyacyl-ACP products, the first reductive step in the elongation cycle of fatty acid biosynthesis.</text>
</comment>
<keyword evidence="5" id="KW-0275">Fatty acid biosynthesis</keyword>
<feature type="binding site" evidence="4">
    <location>
        <begin position="148"/>
        <end position="152"/>
    </location>
    <ligand>
        <name>NADP(+)</name>
        <dbReference type="ChEBI" id="CHEBI:58349"/>
    </ligand>
</feature>
<feature type="binding site" evidence="4">
    <location>
        <position position="181"/>
    </location>
    <ligand>
        <name>NADP(+)</name>
        <dbReference type="ChEBI" id="CHEBI:58349"/>
    </ligand>
</feature>
<feature type="domain" description="Ketoreductase" evidence="6">
    <location>
        <begin position="7"/>
        <end position="179"/>
    </location>
</feature>
<sequence>MINFKNKIALVTGASGSIGRACAKLLHAHGAHVILSGTNLNKLDDLANELGTRCEIKACDLSDHAAAEKLVEDLDDLDILVCNAGITEDSLSIKMSVDSFKKVLDVNLVASFVLNKAAVKKMMRKRYGRIINISSVVGFIGNPGQANYCASKAGLVGMSKAMAAEVATRGVTINCIAPGFIESNMTDKLNDQQKEYMKGKIPAGRFGEPQDVANAVAFLASEQSSYINGHTIHVNGGMLML</sequence>
<dbReference type="PRINTS" id="PR00080">
    <property type="entry name" value="SDRFAMILY"/>
</dbReference>
<keyword evidence="2 5" id="KW-0560">Oxidoreductase</keyword>
<dbReference type="FunFam" id="3.40.50.720:FF:000173">
    <property type="entry name" value="3-oxoacyl-[acyl-carrier protein] reductase"/>
    <property type="match status" value="1"/>
</dbReference>
<evidence type="ECO:0000256" key="4">
    <source>
        <dbReference type="PIRSR" id="PIRSR611284-2"/>
    </source>
</evidence>
<keyword evidence="5" id="KW-0443">Lipid metabolism</keyword>
<accession>A0A2P1P9B9</accession>
<keyword evidence="5" id="KW-0444">Lipid biosynthesis</keyword>
<dbReference type="UniPathway" id="UPA00094"/>
<evidence type="ECO:0000313" key="8">
    <source>
        <dbReference type="Proteomes" id="UP000241762"/>
    </source>
</evidence>
<dbReference type="NCBIfam" id="NF005559">
    <property type="entry name" value="PRK07231.1"/>
    <property type="match status" value="1"/>
</dbReference>
<evidence type="ECO:0000256" key="1">
    <source>
        <dbReference type="ARBA" id="ARBA00006484"/>
    </source>
</evidence>
<dbReference type="PANTHER" id="PTHR42879">
    <property type="entry name" value="3-OXOACYL-(ACYL-CARRIER-PROTEIN) REDUCTASE"/>
    <property type="match status" value="1"/>
</dbReference>
<dbReference type="GO" id="GO:0004316">
    <property type="term" value="F:3-oxoacyl-[acyl-carrier-protein] reductase (NADPH) activity"/>
    <property type="evidence" value="ECO:0007669"/>
    <property type="project" value="UniProtKB-UniRule"/>
</dbReference>
<comment type="similarity">
    <text evidence="1 5">Belongs to the short-chain dehydrogenases/reductases (SDR) family.</text>
</comment>
<dbReference type="SUPFAM" id="SSF51735">
    <property type="entry name" value="NAD(P)-binding Rossmann-fold domains"/>
    <property type="match status" value="1"/>
</dbReference>
<comment type="pathway">
    <text evidence="5">Lipid metabolism; fatty acid biosynthesis.</text>
</comment>
<dbReference type="Proteomes" id="UP000241762">
    <property type="component" value="Chromosome"/>
</dbReference>
<dbReference type="GO" id="GO:0051287">
    <property type="term" value="F:NAD binding"/>
    <property type="evidence" value="ECO:0007669"/>
    <property type="project" value="UniProtKB-UniRule"/>
</dbReference>